<dbReference type="CDD" id="cd00761">
    <property type="entry name" value="Glyco_tranf_GTA_type"/>
    <property type="match status" value="1"/>
</dbReference>
<comment type="similarity">
    <text evidence="1">Belongs to the glycosyltransferase 2 family.</text>
</comment>
<dbReference type="EMBL" id="WHOD01000109">
    <property type="protein sequence ID" value="NOU97334.1"/>
    <property type="molecule type" value="Genomic_DNA"/>
</dbReference>
<name>A0A972GZC0_9BACL</name>
<proteinExistence type="inferred from homology"/>
<dbReference type="Pfam" id="PF00535">
    <property type="entry name" value="Glycos_transf_2"/>
    <property type="match status" value="1"/>
</dbReference>
<dbReference type="InterPro" id="IPR029044">
    <property type="entry name" value="Nucleotide-diphossugar_trans"/>
</dbReference>
<comment type="caution">
    <text evidence="5">The sequence shown here is derived from an EMBL/GenBank/DDBJ whole genome shotgun (WGS) entry which is preliminary data.</text>
</comment>
<protein>
    <submittedName>
        <fullName evidence="5">Glycosyltransferase</fullName>
    </submittedName>
</protein>
<sequence length="350" mass="40952">MSRISIVVPIYNAGKRLEKCIKSILNQTFSDFELILVNDGSTDHSLAICQRFQQQDKRIIIIDKKNEGSIATRRRGVEAASSEYIMFVDADDWIDKHTIEILNNESLERSIDIVVCNTYRVLGFIKQKNNSEYFSADKIYNKEQIRKYLVIAYFQGDPFPSSLFAKLYKRELFMNSGKYLDKIYFFGDDLFLNMEIFLKANQVKVIDKSLYFYTLSGNTSRYMPHFFNDVFSGYQIQKEVIAEHYQDIQQHQYNGISVMLLNLFRGALYNLFTSKLSEDDIKNLIKIYVSDDCVKEAVSNEGAIKFFEKDYLDAMREKDIQYLYAMGKSMHKKKKPKKMLMNIMSRLSIS</sequence>
<evidence type="ECO:0000256" key="2">
    <source>
        <dbReference type="ARBA" id="ARBA00022676"/>
    </source>
</evidence>
<accession>A0A972GZC0</accession>
<organism evidence="5 6">
    <name type="scientific">Paenibacillus foliorum</name>
    <dbReference type="NCBI Taxonomy" id="2654974"/>
    <lineage>
        <taxon>Bacteria</taxon>
        <taxon>Bacillati</taxon>
        <taxon>Bacillota</taxon>
        <taxon>Bacilli</taxon>
        <taxon>Bacillales</taxon>
        <taxon>Paenibacillaceae</taxon>
        <taxon>Paenibacillus</taxon>
    </lineage>
</organism>
<dbReference type="PANTHER" id="PTHR22916:SF51">
    <property type="entry name" value="GLYCOSYLTRANSFERASE EPSH-RELATED"/>
    <property type="match status" value="1"/>
</dbReference>
<gene>
    <name evidence="5" type="ORF">GC093_29500</name>
</gene>
<dbReference type="AlphaFoldDB" id="A0A972GZC0"/>
<evidence type="ECO:0000313" key="5">
    <source>
        <dbReference type="EMBL" id="NOU97334.1"/>
    </source>
</evidence>
<dbReference type="SUPFAM" id="SSF53448">
    <property type="entry name" value="Nucleotide-diphospho-sugar transferases"/>
    <property type="match status" value="1"/>
</dbReference>
<keyword evidence="3" id="KW-0808">Transferase</keyword>
<evidence type="ECO:0000313" key="6">
    <source>
        <dbReference type="Proteomes" id="UP000641588"/>
    </source>
</evidence>
<dbReference type="Gene3D" id="3.90.550.10">
    <property type="entry name" value="Spore Coat Polysaccharide Biosynthesis Protein SpsA, Chain A"/>
    <property type="match status" value="1"/>
</dbReference>
<dbReference type="Proteomes" id="UP000641588">
    <property type="component" value="Unassembled WGS sequence"/>
</dbReference>
<evidence type="ECO:0000256" key="1">
    <source>
        <dbReference type="ARBA" id="ARBA00006739"/>
    </source>
</evidence>
<reference evidence="5" key="1">
    <citation type="submission" date="2019-10" db="EMBL/GenBank/DDBJ databases">
        <title>Description of Paenibacillus glebae sp. nov.</title>
        <authorList>
            <person name="Carlier A."/>
            <person name="Qi S."/>
        </authorList>
    </citation>
    <scope>NUCLEOTIDE SEQUENCE</scope>
    <source>
        <strain evidence="5">LMG 31456</strain>
    </source>
</reference>
<evidence type="ECO:0000256" key="3">
    <source>
        <dbReference type="ARBA" id="ARBA00022679"/>
    </source>
</evidence>
<dbReference type="GO" id="GO:0016757">
    <property type="term" value="F:glycosyltransferase activity"/>
    <property type="evidence" value="ECO:0007669"/>
    <property type="project" value="UniProtKB-KW"/>
</dbReference>
<keyword evidence="6" id="KW-1185">Reference proteome</keyword>
<dbReference type="InterPro" id="IPR001173">
    <property type="entry name" value="Glyco_trans_2-like"/>
</dbReference>
<dbReference type="PANTHER" id="PTHR22916">
    <property type="entry name" value="GLYCOSYLTRANSFERASE"/>
    <property type="match status" value="1"/>
</dbReference>
<feature type="domain" description="Glycosyltransferase 2-like" evidence="4">
    <location>
        <begin position="5"/>
        <end position="144"/>
    </location>
</feature>
<dbReference type="RefSeq" id="WP_171655569.1">
    <property type="nucleotide sequence ID" value="NZ_WHOD01000109.1"/>
</dbReference>
<keyword evidence="2" id="KW-0328">Glycosyltransferase</keyword>
<evidence type="ECO:0000259" key="4">
    <source>
        <dbReference type="Pfam" id="PF00535"/>
    </source>
</evidence>